<dbReference type="SUPFAM" id="SSF88723">
    <property type="entry name" value="PIN domain-like"/>
    <property type="match status" value="1"/>
</dbReference>
<keyword evidence="6" id="KW-0800">Toxin</keyword>
<keyword evidence="5 6" id="KW-0460">Magnesium</keyword>
<dbReference type="InterPro" id="IPR029060">
    <property type="entry name" value="PIN-like_dom_sf"/>
</dbReference>
<dbReference type="Pfam" id="PF01850">
    <property type="entry name" value="PIN"/>
    <property type="match status" value="1"/>
</dbReference>
<dbReference type="EMBL" id="BAAAYV010000025">
    <property type="protein sequence ID" value="GAA3670048.1"/>
    <property type="molecule type" value="Genomic_DNA"/>
</dbReference>
<evidence type="ECO:0000256" key="4">
    <source>
        <dbReference type="ARBA" id="ARBA00022801"/>
    </source>
</evidence>
<dbReference type="Proteomes" id="UP001410795">
    <property type="component" value="Unassembled WGS sequence"/>
</dbReference>
<reference evidence="9" key="1">
    <citation type="journal article" date="2019" name="Int. J. Syst. Evol. Microbiol.">
        <title>The Global Catalogue of Microorganisms (GCM) 10K type strain sequencing project: providing services to taxonomists for standard genome sequencing and annotation.</title>
        <authorList>
            <consortium name="The Broad Institute Genomics Platform"/>
            <consortium name="The Broad Institute Genome Sequencing Center for Infectious Disease"/>
            <person name="Wu L."/>
            <person name="Ma J."/>
        </authorList>
    </citation>
    <scope>NUCLEOTIDE SEQUENCE [LARGE SCALE GENOMIC DNA]</scope>
    <source>
        <strain evidence="9">JCM 16546</strain>
    </source>
</reference>
<evidence type="ECO:0000256" key="2">
    <source>
        <dbReference type="ARBA" id="ARBA00022722"/>
    </source>
</evidence>
<feature type="domain" description="PIN" evidence="7">
    <location>
        <begin position="8"/>
        <end position="126"/>
    </location>
</feature>
<evidence type="ECO:0000256" key="6">
    <source>
        <dbReference type="HAMAP-Rule" id="MF_00265"/>
    </source>
</evidence>
<dbReference type="HAMAP" id="MF_00265">
    <property type="entry name" value="VapC_Nob1"/>
    <property type="match status" value="1"/>
</dbReference>
<gene>
    <name evidence="6" type="primary">vapC</name>
    <name evidence="8" type="ORF">GCM10022202_35210</name>
</gene>
<evidence type="ECO:0000256" key="1">
    <source>
        <dbReference type="ARBA" id="ARBA00022649"/>
    </source>
</evidence>
<dbReference type="RefSeq" id="WP_221857098.1">
    <property type="nucleotide sequence ID" value="NZ_BAAAYV010000025.1"/>
</dbReference>
<dbReference type="InterPro" id="IPR022907">
    <property type="entry name" value="VapC_family"/>
</dbReference>
<comment type="caution">
    <text evidence="8">The sequence shown here is derived from an EMBL/GenBank/DDBJ whole genome shotgun (WGS) entry which is preliminary data.</text>
</comment>
<keyword evidence="3 6" id="KW-0479">Metal-binding</keyword>
<evidence type="ECO:0000256" key="5">
    <source>
        <dbReference type="ARBA" id="ARBA00022842"/>
    </source>
</evidence>
<keyword evidence="9" id="KW-1185">Reference proteome</keyword>
<keyword evidence="4 6" id="KW-0378">Hydrolase</keyword>
<keyword evidence="1 6" id="KW-1277">Toxin-antitoxin system</keyword>
<dbReference type="EC" id="3.1.-.-" evidence="6"/>
<feature type="binding site" evidence="6">
    <location>
        <position position="103"/>
    </location>
    <ligand>
        <name>Mg(2+)</name>
        <dbReference type="ChEBI" id="CHEBI:18420"/>
    </ligand>
</feature>
<comment type="cofactor">
    <cofactor evidence="6">
        <name>Mg(2+)</name>
        <dbReference type="ChEBI" id="CHEBI:18420"/>
    </cofactor>
</comment>
<evidence type="ECO:0000313" key="8">
    <source>
        <dbReference type="EMBL" id="GAA3670048.1"/>
    </source>
</evidence>
<keyword evidence="2 6" id="KW-0540">Nuclease</keyword>
<organism evidence="8 9">
    <name type="scientific">Microbacterium marinilacus</name>
    <dbReference type="NCBI Taxonomy" id="415209"/>
    <lineage>
        <taxon>Bacteria</taxon>
        <taxon>Bacillati</taxon>
        <taxon>Actinomycetota</taxon>
        <taxon>Actinomycetes</taxon>
        <taxon>Micrococcales</taxon>
        <taxon>Microbacteriaceae</taxon>
        <taxon>Microbacterium</taxon>
    </lineage>
</organism>
<sequence length="138" mass="14341">MPTSAELLLDTSAAVALVQPTHVHHRDVLDHVRGRALGLAGHAAIETYSVLTRLPGAQRVSAAVAARMIEVNFPRSHALSAAGGRRAPSRFAAAGIAGGAVYDGLVALAAEEARIALLTCDRRAVDTYARLGVDVTIV</sequence>
<evidence type="ECO:0000259" key="7">
    <source>
        <dbReference type="Pfam" id="PF01850"/>
    </source>
</evidence>
<evidence type="ECO:0000256" key="3">
    <source>
        <dbReference type="ARBA" id="ARBA00022723"/>
    </source>
</evidence>
<proteinExistence type="inferred from homology"/>
<comment type="similarity">
    <text evidence="6">Belongs to the PINc/VapC protein family.</text>
</comment>
<protein>
    <recommendedName>
        <fullName evidence="6">Ribonuclease VapC</fullName>
        <shortName evidence="6">RNase VapC</shortName>
        <ecNumber evidence="6">3.1.-.-</ecNumber>
    </recommendedName>
    <alternativeName>
        <fullName evidence="6">Toxin VapC</fullName>
    </alternativeName>
</protein>
<dbReference type="InterPro" id="IPR002716">
    <property type="entry name" value="PIN_dom"/>
</dbReference>
<evidence type="ECO:0000313" key="9">
    <source>
        <dbReference type="Proteomes" id="UP001410795"/>
    </source>
</evidence>
<comment type="function">
    <text evidence="6">Toxic component of a toxin-antitoxin (TA) system. An RNase.</text>
</comment>
<feature type="binding site" evidence="6">
    <location>
        <position position="10"/>
    </location>
    <ligand>
        <name>Mg(2+)</name>
        <dbReference type="ChEBI" id="CHEBI:18420"/>
    </ligand>
</feature>
<accession>A0ABP7BXA6</accession>
<name>A0ABP7BXA6_9MICO</name>